<evidence type="ECO:0000256" key="4">
    <source>
        <dbReference type="ARBA" id="ARBA00022833"/>
    </source>
</evidence>
<feature type="region of interest" description="Disordered" evidence="8">
    <location>
        <begin position="874"/>
        <end position="916"/>
    </location>
</feature>
<evidence type="ECO:0008006" key="15">
    <source>
        <dbReference type="Google" id="ProtNLM"/>
    </source>
</evidence>
<keyword evidence="7" id="KW-0539">Nucleus</keyword>
<keyword evidence="6" id="KW-0223">Dioxygenase</keyword>
<evidence type="ECO:0000256" key="8">
    <source>
        <dbReference type="SAM" id="MobiDB-lite"/>
    </source>
</evidence>
<dbReference type="Pfam" id="PF02373">
    <property type="entry name" value="JmjC"/>
    <property type="match status" value="1"/>
</dbReference>
<keyword evidence="6" id="KW-0560">Oxidoreductase</keyword>
<evidence type="ECO:0000313" key="12">
    <source>
        <dbReference type="EMBL" id="CAF1074623.1"/>
    </source>
</evidence>
<dbReference type="Gene3D" id="2.30.30.140">
    <property type="match status" value="1"/>
</dbReference>
<feature type="domain" description="JmjC" evidence="10">
    <location>
        <begin position="143"/>
        <end position="309"/>
    </location>
</feature>
<dbReference type="EMBL" id="CAJNOJ010000087">
    <property type="protein sequence ID" value="CAF1074623.1"/>
    <property type="molecule type" value="Genomic_DNA"/>
</dbReference>
<keyword evidence="13" id="KW-1185">Reference proteome</keyword>
<dbReference type="GO" id="GO:0051864">
    <property type="term" value="F:histone H3K36 demethylase activity"/>
    <property type="evidence" value="ECO:0007669"/>
    <property type="project" value="TreeGrafter"/>
</dbReference>
<dbReference type="GO" id="GO:0032454">
    <property type="term" value="F:histone H3K9 demethylase activity"/>
    <property type="evidence" value="ECO:0007669"/>
    <property type="project" value="TreeGrafter"/>
</dbReference>
<dbReference type="InterPro" id="IPR003349">
    <property type="entry name" value="JmjN"/>
</dbReference>
<dbReference type="SMART" id="SM00545">
    <property type="entry name" value="JmjN"/>
    <property type="match status" value="1"/>
</dbReference>
<evidence type="ECO:0000313" key="14">
    <source>
        <dbReference type="Proteomes" id="UP000663852"/>
    </source>
</evidence>
<keyword evidence="3" id="KW-0863">Zinc-finger</keyword>
<accession>A0A814M509</accession>
<feature type="domain" description="JmjN" evidence="9">
    <location>
        <begin position="10"/>
        <end position="52"/>
    </location>
</feature>
<comment type="caution">
    <text evidence="12">The sequence shown here is derived from an EMBL/GenBank/DDBJ whole genome shotgun (WGS) entry which is preliminary data.</text>
</comment>
<gene>
    <name evidence="12" type="ORF">EDS130_LOCUS18624</name>
    <name evidence="11" type="ORF">XAT740_LOCUS14808</name>
</gene>
<dbReference type="Gene3D" id="3.10.330.70">
    <property type="match status" value="1"/>
</dbReference>
<dbReference type="InterPro" id="IPR019786">
    <property type="entry name" value="Zinc_finger_PHD-type_CS"/>
</dbReference>
<evidence type="ECO:0000256" key="2">
    <source>
        <dbReference type="ARBA" id="ARBA00022723"/>
    </source>
</evidence>
<evidence type="ECO:0000256" key="3">
    <source>
        <dbReference type="ARBA" id="ARBA00022771"/>
    </source>
</evidence>
<dbReference type="Gene3D" id="2.60.120.650">
    <property type="entry name" value="Cupin"/>
    <property type="match status" value="1"/>
</dbReference>
<organism evidence="12 14">
    <name type="scientific">Adineta ricciae</name>
    <name type="common">Rotifer</name>
    <dbReference type="NCBI Taxonomy" id="249248"/>
    <lineage>
        <taxon>Eukaryota</taxon>
        <taxon>Metazoa</taxon>
        <taxon>Spiralia</taxon>
        <taxon>Gnathifera</taxon>
        <taxon>Rotifera</taxon>
        <taxon>Eurotatoria</taxon>
        <taxon>Bdelloidea</taxon>
        <taxon>Adinetida</taxon>
        <taxon>Adinetidae</taxon>
        <taxon>Adineta</taxon>
    </lineage>
</organism>
<evidence type="ECO:0000256" key="1">
    <source>
        <dbReference type="ARBA" id="ARBA00004123"/>
    </source>
</evidence>
<dbReference type="Proteomes" id="UP000663828">
    <property type="component" value="Unassembled WGS sequence"/>
</dbReference>
<dbReference type="PROSITE" id="PS51184">
    <property type="entry name" value="JMJC"/>
    <property type="match status" value="1"/>
</dbReference>
<evidence type="ECO:0000259" key="10">
    <source>
        <dbReference type="PROSITE" id="PS51184"/>
    </source>
</evidence>
<dbReference type="PANTHER" id="PTHR10694">
    <property type="entry name" value="LYSINE-SPECIFIC DEMETHYLASE"/>
    <property type="match status" value="1"/>
</dbReference>
<dbReference type="GO" id="GO:0005634">
    <property type="term" value="C:nucleus"/>
    <property type="evidence" value="ECO:0007669"/>
    <property type="project" value="UniProtKB-SubCell"/>
</dbReference>
<dbReference type="Proteomes" id="UP000663852">
    <property type="component" value="Unassembled WGS sequence"/>
</dbReference>
<dbReference type="InterPro" id="IPR013083">
    <property type="entry name" value="Znf_RING/FYVE/PHD"/>
</dbReference>
<sequence length="916" mass="106126">MSNLSSNLEVPIYYPTFDEFKNFSSYISKIESCGAHQIGLAKIVPPREWVARKMGYKQKQIDDTMVQNPIKQEVHGKDGFYSVYNIQQRSVKLSQFQKLTSTTRYATPSAIEHDVLKLEKKYWENLTSIAPIYGADVSGSFYDQNQKVWNVNNLGTILSDLETEYGTKIEGVNTAYLYFGMWKATFAWHTEDMDLYSINYLHFGAPKQWYVIPPSYGKRFEKFAASHFPSLAKRCPAFLRHKMTLISPSILTQQSIPYSKMTQYENEFIITFPYAYHAGFNYGFNCAESTNFALERWIEYGKHCLQCSCRHDMVKIGMDRFVLKYQPELYADWCHGINVTSHPEDDFTSITNTTIVRSSPTKRRLLQTPNSRKASTDVSSSTKLTQYLHQQRISDQRYARIFRNLAKFDKLKQLSITQYPNPLIRAALCRGQFKLNKNFEKNSRKLLCLTANLAFNLSSSVLFPIVFHGLPQANKYRENILDGLWSYQILNRSSEQLFNQWIKNRISNCAICYLFTANKYDNQPSVPVSQLFLLDDLNDMSNRILECDDCHVSVHQQCYDQLCLALNVIIPDEYSPWYCQRCYLRRQSSQILDDHCSACIFRGGLLLTSDASSSFTHALCSIYQAYEQSPLFLTQRNTCHYCWSFCPLNHRCIPTHSFVSCNYSQCFNRFHVTCGLLSGCTFQMDDDYSIINTRCHLHPIPHPSSMSVNGRHSASDKNAYETPEHHDNVVDDEHAHNNDEDDDDIVPENERIPIGARVVWNDDKQRKIGQVMGNEINFHYIVDFGDGCYSHDMLAEDILEFDPTVEPLPLTTGANIRIKWTDGAIYSCKYLGRKRVLLYHIKFGNEIRQMRRNEFLYSMQSGSTVYKLDREHNYSRRQPLTTGTKRKQRKQKKCKRRRIILSPSSSSSSSMTLNEP</sequence>
<comment type="subcellular location">
    <subcellularLocation>
        <location evidence="1">Nucleus</location>
    </subcellularLocation>
</comment>
<evidence type="ECO:0000259" key="9">
    <source>
        <dbReference type="PROSITE" id="PS51183"/>
    </source>
</evidence>
<dbReference type="OrthoDB" id="9547406at2759"/>
<evidence type="ECO:0000313" key="11">
    <source>
        <dbReference type="EMBL" id="CAF1032167.1"/>
    </source>
</evidence>
<keyword evidence="4" id="KW-0862">Zinc</keyword>
<evidence type="ECO:0000256" key="6">
    <source>
        <dbReference type="ARBA" id="ARBA00022964"/>
    </source>
</evidence>
<dbReference type="EMBL" id="CAJNOR010000898">
    <property type="protein sequence ID" value="CAF1032167.1"/>
    <property type="molecule type" value="Genomic_DNA"/>
</dbReference>
<keyword evidence="5" id="KW-0156">Chromatin regulator</keyword>
<feature type="compositionally biased region" description="Basic residues" evidence="8">
    <location>
        <begin position="884"/>
        <end position="899"/>
    </location>
</feature>
<dbReference type="SMART" id="SM00558">
    <property type="entry name" value="JmjC"/>
    <property type="match status" value="1"/>
</dbReference>
<dbReference type="GO" id="GO:0008270">
    <property type="term" value="F:zinc ion binding"/>
    <property type="evidence" value="ECO:0007669"/>
    <property type="project" value="UniProtKB-KW"/>
</dbReference>
<evidence type="ECO:0000313" key="13">
    <source>
        <dbReference type="Proteomes" id="UP000663828"/>
    </source>
</evidence>
<dbReference type="GO" id="GO:0010468">
    <property type="term" value="P:regulation of gene expression"/>
    <property type="evidence" value="ECO:0007669"/>
    <property type="project" value="TreeGrafter"/>
</dbReference>
<dbReference type="InterPro" id="IPR011011">
    <property type="entry name" value="Znf_FYVE_PHD"/>
</dbReference>
<dbReference type="AlphaFoldDB" id="A0A814M509"/>
<dbReference type="SUPFAM" id="SSF57903">
    <property type="entry name" value="FYVE/PHD zinc finger"/>
    <property type="match status" value="1"/>
</dbReference>
<dbReference type="SUPFAM" id="SSF51197">
    <property type="entry name" value="Clavaminate synthase-like"/>
    <property type="match status" value="1"/>
</dbReference>
<dbReference type="SUPFAM" id="SSF63748">
    <property type="entry name" value="Tudor/PWWP/MBT"/>
    <property type="match status" value="1"/>
</dbReference>
<evidence type="ECO:0000256" key="5">
    <source>
        <dbReference type="ARBA" id="ARBA00022853"/>
    </source>
</evidence>
<dbReference type="GO" id="GO:0000785">
    <property type="term" value="C:chromatin"/>
    <property type="evidence" value="ECO:0007669"/>
    <property type="project" value="TreeGrafter"/>
</dbReference>
<reference evidence="12" key="1">
    <citation type="submission" date="2021-02" db="EMBL/GenBank/DDBJ databases">
        <authorList>
            <person name="Nowell W R."/>
        </authorList>
    </citation>
    <scope>NUCLEOTIDE SEQUENCE</scope>
</reference>
<proteinExistence type="predicted"/>
<dbReference type="PROSITE" id="PS01359">
    <property type="entry name" value="ZF_PHD_1"/>
    <property type="match status" value="1"/>
</dbReference>
<dbReference type="Pfam" id="PF02375">
    <property type="entry name" value="JmjN"/>
    <property type="match status" value="1"/>
</dbReference>
<dbReference type="PANTHER" id="PTHR10694:SF129">
    <property type="entry name" value="LYSINE-SPECIFIC DEMETHYLASE 4B-RELATED"/>
    <property type="match status" value="1"/>
</dbReference>
<name>A0A814M509_ADIRI</name>
<evidence type="ECO:0000256" key="7">
    <source>
        <dbReference type="ARBA" id="ARBA00023242"/>
    </source>
</evidence>
<protein>
    <recommendedName>
        <fullName evidence="15">[Histone H3]-trimethyl-L-lysine(9) demethylase</fullName>
    </recommendedName>
</protein>
<dbReference type="Gene3D" id="3.30.40.10">
    <property type="entry name" value="Zinc/RING finger domain, C3HC4 (zinc finger)"/>
    <property type="match status" value="1"/>
</dbReference>
<feature type="compositionally biased region" description="Basic and acidic residues" evidence="8">
    <location>
        <begin position="713"/>
        <end position="738"/>
    </location>
</feature>
<keyword evidence="2" id="KW-0479">Metal-binding</keyword>
<dbReference type="PROSITE" id="PS51183">
    <property type="entry name" value="JMJN"/>
    <property type="match status" value="1"/>
</dbReference>
<feature type="region of interest" description="Disordered" evidence="8">
    <location>
        <begin position="705"/>
        <end position="747"/>
    </location>
</feature>
<dbReference type="InterPro" id="IPR003347">
    <property type="entry name" value="JmjC_dom"/>
</dbReference>